<evidence type="ECO:0000259" key="14">
    <source>
        <dbReference type="PROSITE" id="PS51012"/>
    </source>
</evidence>
<dbReference type="PANTHER" id="PTHR43229">
    <property type="entry name" value="NODULATION PROTEIN J"/>
    <property type="match status" value="1"/>
</dbReference>
<dbReference type="InterPro" id="IPR005981">
    <property type="entry name" value="ABC_transptNodJ"/>
</dbReference>
<dbReference type="Pfam" id="PF01061">
    <property type="entry name" value="ABC2_membrane"/>
    <property type="match status" value="1"/>
</dbReference>
<evidence type="ECO:0000256" key="6">
    <source>
        <dbReference type="ARBA" id="ARBA00022458"/>
    </source>
</evidence>
<evidence type="ECO:0000256" key="7">
    <source>
        <dbReference type="ARBA" id="ARBA00022475"/>
    </source>
</evidence>
<dbReference type="PANTHER" id="PTHR43229:SF2">
    <property type="entry name" value="NODULATION PROTEIN J"/>
    <property type="match status" value="1"/>
</dbReference>
<feature type="transmembrane region" description="Helical" evidence="13">
    <location>
        <begin position="177"/>
        <end position="197"/>
    </location>
</feature>
<dbReference type="NCBIfam" id="TIGR01291">
    <property type="entry name" value="nodJ"/>
    <property type="match status" value="1"/>
</dbReference>
<dbReference type="InterPro" id="IPR047817">
    <property type="entry name" value="ABC2_TM_bact-type"/>
</dbReference>
<keyword evidence="11 13" id="KW-0472">Membrane</keyword>
<evidence type="ECO:0000256" key="8">
    <source>
        <dbReference type="ARBA" id="ARBA00022519"/>
    </source>
</evidence>
<evidence type="ECO:0000256" key="3">
    <source>
        <dbReference type="ARBA" id="ARBA00011350"/>
    </source>
</evidence>
<protein>
    <recommendedName>
        <fullName evidence="4">Nodulation protein J</fullName>
    </recommendedName>
</protein>
<keyword evidence="8" id="KW-0997">Cell inner membrane</keyword>
<name>E6QR39_9ZZZZ</name>
<evidence type="ECO:0000256" key="11">
    <source>
        <dbReference type="ARBA" id="ARBA00023136"/>
    </source>
</evidence>
<dbReference type="GO" id="GO:0140359">
    <property type="term" value="F:ABC-type transporter activity"/>
    <property type="evidence" value="ECO:0007669"/>
    <property type="project" value="InterPro"/>
</dbReference>
<dbReference type="GO" id="GO:0015772">
    <property type="term" value="P:oligosaccharide transport"/>
    <property type="evidence" value="ECO:0007669"/>
    <property type="project" value="InterPro"/>
</dbReference>
<dbReference type="InterPro" id="IPR000412">
    <property type="entry name" value="ABC_2_transport"/>
</dbReference>
<evidence type="ECO:0000313" key="15">
    <source>
        <dbReference type="EMBL" id="CBI09710.1"/>
    </source>
</evidence>
<comment type="function">
    <text evidence="12">Part of the ABC transporter complex NodIJ involved in the export of the nodulation factors (Nod factors), the bacterial signal molecules that induce symbiosis and subsequent nodulation induction. Nod factors are LCO (lipo-chitin oligosaccharide), a modified beta-1,4-linked N-acetylglucosamine oligosaccharide. This subunit encodes the transporter.</text>
</comment>
<evidence type="ECO:0000256" key="1">
    <source>
        <dbReference type="ARBA" id="ARBA00004429"/>
    </source>
</evidence>
<evidence type="ECO:0000256" key="13">
    <source>
        <dbReference type="SAM" id="Phobius"/>
    </source>
</evidence>
<keyword evidence="6" id="KW-0536">Nodulation</keyword>
<comment type="caution">
    <text evidence="15">The sequence shown here is derived from an EMBL/GenBank/DDBJ whole genome shotgun (WGS) entry which is preliminary data.</text>
</comment>
<feature type="transmembrane region" description="Helical" evidence="13">
    <location>
        <begin position="146"/>
        <end position="171"/>
    </location>
</feature>
<keyword evidence="9 13" id="KW-0812">Transmembrane</keyword>
<evidence type="ECO:0000256" key="5">
    <source>
        <dbReference type="ARBA" id="ARBA00022448"/>
    </source>
</evidence>
<dbReference type="PROSITE" id="PS51012">
    <property type="entry name" value="ABC_TM2"/>
    <property type="match status" value="1"/>
</dbReference>
<reference evidence="15" key="1">
    <citation type="submission" date="2009-10" db="EMBL/GenBank/DDBJ databases">
        <title>Diversity of trophic interactions inside an arsenic-rich microbial ecosystem.</title>
        <authorList>
            <person name="Bertin P.N."/>
            <person name="Heinrich-Salmeron A."/>
            <person name="Pelletier E."/>
            <person name="Goulhen-Chollet F."/>
            <person name="Arsene-Ploetze F."/>
            <person name="Gallien S."/>
            <person name="Calteau A."/>
            <person name="Vallenet D."/>
            <person name="Casiot C."/>
            <person name="Chane-Woon-Ming B."/>
            <person name="Giloteaux L."/>
            <person name="Barakat M."/>
            <person name="Bonnefoy V."/>
            <person name="Bruneel O."/>
            <person name="Chandler M."/>
            <person name="Cleiss J."/>
            <person name="Duran R."/>
            <person name="Elbaz-Poulichet F."/>
            <person name="Fonknechten N."/>
            <person name="Lauga B."/>
            <person name="Mornico D."/>
            <person name="Ortet P."/>
            <person name="Schaeffer C."/>
            <person name="Siguier P."/>
            <person name="Alexander Thil Smith A."/>
            <person name="Van Dorsselaer A."/>
            <person name="Weissenbach J."/>
            <person name="Medigue C."/>
            <person name="Le Paslier D."/>
        </authorList>
    </citation>
    <scope>NUCLEOTIDE SEQUENCE</scope>
</reference>
<dbReference type="AlphaFoldDB" id="E6QR39"/>
<evidence type="ECO:0000256" key="10">
    <source>
        <dbReference type="ARBA" id="ARBA00022989"/>
    </source>
</evidence>
<dbReference type="InterPro" id="IPR051784">
    <property type="entry name" value="Nod_factor_ABC_transporter"/>
</dbReference>
<evidence type="ECO:0000256" key="4">
    <source>
        <dbReference type="ARBA" id="ARBA00014639"/>
    </source>
</evidence>
<comment type="subcellular location">
    <subcellularLocation>
        <location evidence="1">Cell inner membrane</location>
        <topology evidence="1">Multi-pass membrane protein</topology>
    </subcellularLocation>
</comment>
<keyword evidence="5" id="KW-0813">Transport</keyword>
<evidence type="ECO:0000256" key="2">
    <source>
        <dbReference type="ARBA" id="ARBA00008394"/>
    </source>
</evidence>
<proteinExistence type="inferred from homology"/>
<dbReference type="GO" id="GO:0009877">
    <property type="term" value="P:nodulation"/>
    <property type="evidence" value="ECO:0007669"/>
    <property type="project" value="UniProtKB-KW"/>
</dbReference>
<evidence type="ECO:0000256" key="9">
    <source>
        <dbReference type="ARBA" id="ARBA00022692"/>
    </source>
</evidence>
<organism evidence="15">
    <name type="scientific">mine drainage metagenome</name>
    <dbReference type="NCBI Taxonomy" id="410659"/>
    <lineage>
        <taxon>unclassified sequences</taxon>
        <taxon>metagenomes</taxon>
        <taxon>ecological metagenomes</taxon>
    </lineage>
</organism>
<evidence type="ECO:0000256" key="12">
    <source>
        <dbReference type="ARBA" id="ARBA00025119"/>
    </source>
</evidence>
<dbReference type="GO" id="GO:0043190">
    <property type="term" value="C:ATP-binding cassette (ABC) transporter complex"/>
    <property type="evidence" value="ECO:0007669"/>
    <property type="project" value="InterPro"/>
</dbReference>
<dbReference type="EMBL" id="CABR01000047">
    <property type="protein sequence ID" value="CBI09710.1"/>
    <property type="molecule type" value="Genomic_DNA"/>
</dbReference>
<gene>
    <name evidence="15" type="primary">nodJ</name>
    <name evidence="15" type="ORF">CARN7_0451</name>
</gene>
<keyword evidence="10 13" id="KW-1133">Transmembrane helix</keyword>
<accession>E6QR39</accession>
<dbReference type="PRINTS" id="PR00164">
    <property type="entry name" value="ABC2TRNSPORT"/>
</dbReference>
<comment type="similarity">
    <text evidence="2">Belongs to the ABC-2 integral membrane protein family. Lipooligosaccharide exporter (TC 3.A.1.102) subfamily.</text>
</comment>
<dbReference type="PIRSF" id="PIRSF006648">
    <property type="entry name" value="DrrB"/>
    <property type="match status" value="1"/>
</dbReference>
<comment type="subunit">
    <text evidence="3">The complex is composed of two ATP-binding proteins (NodI) and two transmembrane proteins (NodJ).</text>
</comment>
<dbReference type="InterPro" id="IPR013525">
    <property type="entry name" value="ABC2_TM"/>
</dbReference>
<feature type="transmembrane region" description="Helical" evidence="13">
    <location>
        <begin position="42"/>
        <end position="59"/>
    </location>
</feature>
<sequence length="262" mass="29413">MMKQHFTPPQLSLRFLPIWQRHFLVWKKLAIPNMLGNLADPIFYMLGFGYGIGSLMPHIEGVSYLSFLSAGSLCYSTMNSASFETLYSGFSRMHVQKTWEAIMNTPLTLDDILLSELFWGATKSLLSGAAILIVIWGLGLEQDWALSLWAIPVAFLIGLTFSAMGLVMNAVSPGYEFFMYYFTLVITPMVLLGGVFFPTERMPETFQSVAACLPLTHALQLVRPLIMGHIPHDIGRHILVMVAWGASSFWLATGLTRRRLLR</sequence>
<feature type="domain" description="ABC transmembrane type-2" evidence="14">
    <location>
        <begin position="32"/>
        <end position="259"/>
    </location>
</feature>
<feature type="transmembrane region" description="Helical" evidence="13">
    <location>
        <begin position="117"/>
        <end position="139"/>
    </location>
</feature>
<keyword evidence="7" id="KW-1003">Cell membrane</keyword>